<dbReference type="PROSITE" id="PS51704">
    <property type="entry name" value="GP_PDE"/>
    <property type="match status" value="1"/>
</dbReference>
<dbReference type="PANTHER" id="PTHR46211">
    <property type="entry name" value="GLYCEROPHOSPHORYL DIESTER PHOSPHODIESTERASE"/>
    <property type="match status" value="1"/>
</dbReference>
<reference evidence="2" key="1">
    <citation type="submission" date="2020-02" db="EMBL/GenBank/DDBJ databases">
        <authorList>
            <person name="Meier V. D."/>
        </authorList>
    </citation>
    <scope>NUCLEOTIDE SEQUENCE</scope>
    <source>
        <strain evidence="2">AVDCRST_MAG30</strain>
    </source>
</reference>
<dbReference type="Gene3D" id="3.20.20.190">
    <property type="entry name" value="Phosphatidylinositol (PI) phosphodiesterase"/>
    <property type="match status" value="1"/>
</dbReference>
<dbReference type="SUPFAM" id="SSF51695">
    <property type="entry name" value="PLC-like phosphodiesterases"/>
    <property type="match status" value="1"/>
</dbReference>
<organism evidence="2">
    <name type="scientific">uncultured Solirubrobacteraceae bacterium</name>
    <dbReference type="NCBI Taxonomy" id="1162706"/>
    <lineage>
        <taxon>Bacteria</taxon>
        <taxon>Bacillati</taxon>
        <taxon>Actinomycetota</taxon>
        <taxon>Thermoleophilia</taxon>
        <taxon>Solirubrobacterales</taxon>
        <taxon>Solirubrobacteraceae</taxon>
        <taxon>environmental samples</taxon>
    </lineage>
</organism>
<accession>A0A6J4RTW7</accession>
<sequence length="240" mass="25462">MDVIAHRGASAYAPEHTPQAYDLALDLGADTLELDIRTTADGTPVVLHDPTLARTAGDPRAIAGLRDAELAALPDDLRPLTLAEVFERYGARTRYLVEIKESGPAAEHAIVRLVTGHGLEARVTVQSFRRHILRRIGRLAPELPLAPLYRPLVHPAMIRRGLPRMAAFASSISPCASSIDAALVLAAHAQGLAVQAYTVNAEREMERLVGLGVDGIITDVPDRLHAVLAGAAGAPVALAA</sequence>
<protein>
    <submittedName>
        <fullName evidence="2">Glycerophosphoryl diester phosphodiesterase</fullName>
        <ecNumber evidence="2">3.1.4.46</ecNumber>
    </submittedName>
</protein>
<dbReference type="Pfam" id="PF03009">
    <property type="entry name" value="GDPD"/>
    <property type="match status" value="1"/>
</dbReference>
<dbReference type="AlphaFoldDB" id="A0A6J4RTW7"/>
<dbReference type="EC" id="3.1.4.46" evidence="2"/>
<evidence type="ECO:0000259" key="1">
    <source>
        <dbReference type="PROSITE" id="PS51704"/>
    </source>
</evidence>
<dbReference type="GO" id="GO:0006629">
    <property type="term" value="P:lipid metabolic process"/>
    <property type="evidence" value="ECO:0007669"/>
    <property type="project" value="InterPro"/>
</dbReference>
<dbReference type="InterPro" id="IPR030395">
    <property type="entry name" value="GP_PDE_dom"/>
</dbReference>
<name>A0A6J4RTW7_9ACTN</name>
<dbReference type="PROSITE" id="PS50007">
    <property type="entry name" value="PIPLC_X_DOMAIN"/>
    <property type="match status" value="1"/>
</dbReference>
<dbReference type="GO" id="GO:0008889">
    <property type="term" value="F:glycerophosphodiester phosphodiesterase activity"/>
    <property type="evidence" value="ECO:0007669"/>
    <property type="project" value="UniProtKB-EC"/>
</dbReference>
<dbReference type="EMBL" id="CADCVS010000135">
    <property type="protein sequence ID" value="CAA9481420.1"/>
    <property type="molecule type" value="Genomic_DNA"/>
</dbReference>
<evidence type="ECO:0000313" key="2">
    <source>
        <dbReference type="EMBL" id="CAA9481420.1"/>
    </source>
</evidence>
<keyword evidence="2" id="KW-0378">Hydrolase</keyword>
<gene>
    <name evidence="2" type="ORF">AVDCRST_MAG30-819</name>
</gene>
<feature type="domain" description="GP-PDE" evidence="1">
    <location>
        <begin position="1"/>
        <end position="228"/>
    </location>
</feature>
<proteinExistence type="predicted"/>
<dbReference type="InterPro" id="IPR017946">
    <property type="entry name" value="PLC-like_Pdiesterase_TIM-brl"/>
</dbReference>
<dbReference type="PANTHER" id="PTHR46211:SF14">
    <property type="entry name" value="GLYCEROPHOSPHODIESTER PHOSPHODIESTERASE"/>
    <property type="match status" value="1"/>
</dbReference>